<dbReference type="GeneID" id="30966569"/>
<dbReference type="PANTHER" id="PTHR36854">
    <property type="entry name" value="CHROMOSOME 9, WHOLE GENOME SHOTGUN SEQUENCE"/>
    <property type="match status" value="1"/>
</dbReference>
<dbReference type="EMBL" id="KV454478">
    <property type="protein sequence ID" value="ODV61844.1"/>
    <property type="molecule type" value="Genomic_DNA"/>
</dbReference>
<keyword evidence="4" id="KW-1185">Reference proteome</keyword>
<dbReference type="InParanoid" id="A0A1D2VJP6"/>
<feature type="chain" id="PRO_5008910494" evidence="2">
    <location>
        <begin position="19"/>
        <end position="134"/>
    </location>
</feature>
<keyword evidence="1" id="KW-0472">Membrane</keyword>
<dbReference type="OrthoDB" id="2142503at2759"/>
<feature type="signal peptide" evidence="2">
    <location>
        <begin position="1"/>
        <end position="18"/>
    </location>
</feature>
<keyword evidence="2" id="KW-0732">Signal</keyword>
<organism evidence="3 4">
    <name type="scientific">Ascoidea rubescens DSM 1968</name>
    <dbReference type="NCBI Taxonomy" id="1344418"/>
    <lineage>
        <taxon>Eukaryota</taxon>
        <taxon>Fungi</taxon>
        <taxon>Dikarya</taxon>
        <taxon>Ascomycota</taxon>
        <taxon>Saccharomycotina</taxon>
        <taxon>Saccharomycetes</taxon>
        <taxon>Ascoideaceae</taxon>
        <taxon>Ascoidea</taxon>
    </lineage>
</organism>
<gene>
    <name evidence="3" type="ORF">ASCRUDRAFT_75115</name>
</gene>
<keyword evidence="1" id="KW-1133">Transmembrane helix</keyword>
<protein>
    <submittedName>
        <fullName evidence="3">Uncharacterized protein</fullName>
    </submittedName>
</protein>
<dbReference type="PROSITE" id="PS51257">
    <property type="entry name" value="PROKAR_LIPOPROTEIN"/>
    <property type="match status" value="1"/>
</dbReference>
<evidence type="ECO:0000256" key="2">
    <source>
        <dbReference type="SAM" id="SignalP"/>
    </source>
</evidence>
<evidence type="ECO:0000256" key="1">
    <source>
        <dbReference type="SAM" id="Phobius"/>
    </source>
</evidence>
<accession>A0A1D2VJP6</accession>
<feature type="transmembrane region" description="Helical" evidence="1">
    <location>
        <begin position="112"/>
        <end position="130"/>
    </location>
</feature>
<name>A0A1D2VJP6_9ASCO</name>
<keyword evidence="1" id="KW-0812">Transmembrane</keyword>
<sequence length="134" mass="15466">MKVQFMLVVLLSIASCYAYQSYCRCQCNSDDNYLLMEITDELKNDILKSNEQLKASDPSLTFTEDFKKDCSFCSKKLCKESVDKDGNTICKKTVINEIVINCFERESLKDQVVIYSFIIITIVLLIWALLSRNM</sequence>
<reference evidence="4" key="1">
    <citation type="submission" date="2016-05" db="EMBL/GenBank/DDBJ databases">
        <title>Comparative genomics of biotechnologically important yeasts.</title>
        <authorList>
            <consortium name="DOE Joint Genome Institute"/>
            <person name="Riley R."/>
            <person name="Haridas S."/>
            <person name="Wolfe K.H."/>
            <person name="Lopes M.R."/>
            <person name="Hittinger C.T."/>
            <person name="Goker M."/>
            <person name="Salamov A."/>
            <person name="Wisecaver J."/>
            <person name="Long T.M."/>
            <person name="Aerts A.L."/>
            <person name="Barry K."/>
            <person name="Choi C."/>
            <person name="Clum A."/>
            <person name="Coughlan A.Y."/>
            <person name="Deshpande S."/>
            <person name="Douglass A.P."/>
            <person name="Hanson S.J."/>
            <person name="Klenk H.-P."/>
            <person name="Labutti K."/>
            <person name="Lapidus A."/>
            <person name="Lindquist E."/>
            <person name="Lipzen A."/>
            <person name="Meier-Kolthoff J.P."/>
            <person name="Ohm R.A."/>
            <person name="Otillar R.P."/>
            <person name="Pangilinan J."/>
            <person name="Peng Y."/>
            <person name="Rokas A."/>
            <person name="Rosa C.A."/>
            <person name="Scheuner C."/>
            <person name="Sibirny A.A."/>
            <person name="Slot J.C."/>
            <person name="Stielow J.B."/>
            <person name="Sun H."/>
            <person name="Kurtzman C.P."/>
            <person name="Blackwell M."/>
            <person name="Grigoriev I.V."/>
            <person name="Jeffries T.W."/>
        </authorList>
    </citation>
    <scope>NUCLEOTIDE SEQUENCE [LARGE SCALE GENOMIC DNA]</scope>
    <source>
        <strain evidence="4">DSM 1968</strain>
    </source>
</reference>
<dbReference type="Proteomes" id="UP000095038">
    <property type="component" value="Unassembled WGS sequence"/>
</dbReference>
<proteinExistence type="predicted"/>
<dbReference type="RefSeq" id="XP_020048151.1">
    <property type="nucleotide sequence ID" value="XM_020192933.1"/>
</dbReference>
<evidence type="ECO:0000313" key="4">
    <source>
        <dbReference type="Proteomes" id="UP000095038"/>
    </source>
</evidence>
<evidence type="ECO:0000313" key="3">
    <source>
        <dbReference type="EMBL" id="ODV61844.1"/>
    </source>
</evidence>
<dbReference type="PANTHER" id="PTHR36854:SF1">
    <property type="entry name" value="TRANSMEMBRANE PROTEIN"/>
    <property type="match status" value="1"/>
</dbReference>
<dbReference type="AlphaFoldDB" id="A0A1D2VJP6"/>